<keyword evidence="5 7" id="KW-0067">ATP-binding</keyword>
<dbReference type="SUPFAM" id="SSF52540">
    <property type="entry name" value="P-loop containing nucleoside triphosphate hydrolases"/>
    <property type="match status" value="1"/>
</dbReference>
<comment type="caution">
    <text evidence="7">Lacks conserved residue(s) required for the propagation of feature annotation.</text>
</comment>
<comment type="similarity">
    <text evidence="7">Belongs to the shikimate kinase family.</text>
</comment>
<dbReference type="HAMAP" id="MF_00109">
    <property type="entry name" value="Shikimate_kinase"/>
    <property type="match status" value="1"/>
</dbReference>
<feature type="binding site" evidence="7">
    <location>
        <position position="86"/>
    </location>
    <ligand>
        <name>substrate</name>
    </ligand>
</feature>
<comment type="caution">
    <text evidence="8">The sequence shown here is derived from an EMBL/GenBank/DDBJ whole genome shotgun (WGS) entry which is preliminary data.</text>
</comment>
<keyword evidence="1 7" id="KW-0028">Amino-acid biosynthesis</keyword>
<evidence type="ECO:0000256" key="6">
    <source>
        <dbReference type="ARBA" id="ARBA00023141"/>
    </source>
</evidence>
<organism evidence="8 9">
    <name type="scientific">Candidatus Avitreponema avistercoris</name>
    <dbReference type="NCBI Taxonomy" id="2840705"/>
    <lineage>
        <taxon>Bacteria</taxon>
        <taxon>Pseudomonadati</taxon>
        <taxon>Spirochaetota</taxon>
        <taxon>Spirochaetia</taxon>
        <taxon>Spirochaetales</taxon>
        <taxon>Candidatus Avitreponema</taxon>
    </lineage>
</organism>
<name>A0A9D9HHM2_9SPIR</name>
<dbReference type="PANTHER" id="PTHR21087">
    <property type="entry name" value="SHIKIMATE KINASE"/>
    <property type="match status" value="1"/>
</dbReference>
<dbReference type="GO" id="GO:0000287">
    <property type="term" value="F:magnesium ion binding"/>
    <property type="evidence" value="ECO:0007669"/>
    <property type="project" value="UniProtKB-UniRule"/>
</dbReference>
<dbReference type="InterPro" id="IPR027417">
    <property type="entry name" value="P-loop_NTPase"/>
</dbReference>
<keyword evidence="7" id="KW-0460">Magnesium</keyword>
<feature type="binding site" evidence="7">
    <location>
        <begin position="14"/>
        <end position="19"/>
    </location>
    <ligand>
        <name>ATP</name>
        <dbReference type="ChEBI" id="CHEBI:30616"/>
    </ligand>
</feature>
<dbReference type="GO" id="GO:0008652">
    <property type="term" value="P:amino acid biosynthetic process"/>
    <property type="evidence" value="ECO:0007669"/>
    <property type="project" value="UniProtKB-KW"/>
</dbReference>
<comment type="cofactor">
    <cofactor evidence="7">
        <name>Mg(2+)</name>
        <dbReference type="ChEBI" id="CHEBI:18420"/>
    </cofactor>
    <text evidence="7">Binds 1 Mg(2+) ion per subunit.</text>
</comment>
<evidence type="ECO:0000256" key="7">
    <source>
        <dbReference type="HAMAP-Rule" id="MF_00109"/>
    </source>
</evidence>
<dbReference type="GO" id="GO:0004765">
    <property type="term" value="F:shikimate kinase activity"/>
    <property type="evidence" value="ECO:0007669"/>
    <property type="project" value="UniProtKB-UniRule"/>
</dbReference>
<dbReference type="GO" id="GO:0009073">
    <property type="term" value="P:aromatic amino acid family biosynthetic process"/>
    <property type="evidence" value="ECO:0007669"/>
    <property type="project" value="UniProtKB-KW"/>
</dbReference>
<dbReference type="EC" id="2.7.1.71" evidence="7"/>
<comment type="pathway">
    <text evidence="7">Metabolic intermediate biosynthesis; chorismate biosynthesis; chorismate from D-erythrose 4-phosphate and phosphoenolpyruvate: step 5/7.</text>
</comment>
<evidence type="ECO:0000256" key="4">
    <source>
        <dbReference type="ARBA" id="ARBA00022777"/>
    </source>
</evidence>
<comment type="catalytic activity">
    <reaction evidence="7">
        <text>shikimate + ATP = 3-phosphoshikimate + ADP + H(+)</text>
        <dbReference type="Rhea" id="RHEA:13121"/>
        <dbReference type="ChEBI" id="CHEBI:15378"/>
        <dbReference type="ChEBI" id="CHEBI:30616"/>
        <dbReference type="ChEBI" id="CHEBI:36208"/>
        <dbReference type="ChEBI" id="CHEBI:145989"/>
        <dbReference type="ChEBI" id="CHEBI:456216"/>
        <dbReference type="EC" id="2.7.1.71"/>
    </reaction>
</comment>
<keyword evidence="7" id="KW-0963">Cytoplasm</keyword>
<proteinExistence type="inferred from homology"/>
<evidence type="ECO:0000256" key="1">
    <source>
        <dbReference type="ARBA" id="ARBA00022605"/>
    </source>
</evidence>
<gene>
    <name evidence="7" type="primary">aroK</name>
    <name evidence="8" type="ORF">IAA96_07645</name>
</gene>
<comment type="subcellular location">
    <subcellularLocation>
        <location evidence="7">Cytoplasm</location>
    </subcellularLocation>
</comment>
<evidence type="ECO:0000313" key="8">
    <source>
        <dbReference type="EMBL" id="MBO8450963.1"/>
    </source>
</evidence>
<dbReference type="Proteomes" id="UP000823616">
    <property type="component" value="Unassembled WGS sequence"/>
</dbReference>
<dbReference type="InterPro" id="IPR000623">
    <property type="entry name" value="Shikimate_kinase/TSH1"/>
</dbReference>
<keyword evidence="2 7" id="KW-0808">Transferase</keyword>
<accession>A0A9D9HHM2</accession>
<keyword evidence="7" id="KW-0479">Metal-binding</keyword>
<dbReference type="PANTHER" id="PTHR21087:SF16">
    <property type="entry name" value="SHIKIMATE KINASE 1, CHLOROPLASTIC"/>
    <property type="match status" value="1"/>
</dbReference>
<evidence type="ECO:0000256" key="5">
    <source>
        <dbReference type="ARBA" id="ARBA00022840"/>
    </source>
</evidence>
<feature type="binding site" evidence="7">
    <location>
        <position position="148"/>
    </location>
    <ligand>
        <name>substrate</name>
    </ligand>
</feature>
<dbReference type="InterPro" id="IPR031322">
    <property type="entry name" value="Shikimate/glucono_kinase"/>
</dbReference>
<evidence type="ECO:0000313" key="9">
    <source>
        <dbReference type="Proteomes" id="UP000823616"/>
    </source>
</evidence>
<dbReference type="GO" id="GO:0005829">
    <property type="term" value="C:cytosol"/>
    <property type="evidence" value="ECO:0007669"/>
    <property type="project" value="TreeGrafter"/>
</dbReference>
<dbReference type="EMBL" id="JADIMS010000143">
    <property type="protein sequence ID" value="MBO8450963.1"/>
    <property type="molecule type" value="Genomic_DNA"/>
</dbReference>
<keyword evidence="4 7" id="KW-0418">Kinase</keyword>
<comment type="subunit">
    <text evidence="7">Monomer.</text>
</comment>
<dbReference type="PRINTS" id="PR01100">
    <property type="entry name" value="SHIKIMTKNASE"/>
</dbReference>
<keyword evidence="3 7" id="KW-0547">Nucleotide-binding</keyword>
<dbReference type="AlphaFoldDB" id="A0A9D9HHM2"/>
<protein>
    <recommendedName>
        <fullName evidence="7">Shikimate kinase</fullName>
        <shortName evidence="7">SK</shortName>
        <ecNumber evidence="7">2.7.1.71</ecNumber>
    </recommendedName>
</protein>
<feature type="binding site" evidence="7">
    <location>
        <position position="36"/>
    </location>
    <ligand>
        <name>substrate</name>
    </ligand>
</feature>
<reference evidence="8" key="2">
    <citation type="journal article" date="2021" name="PeerJ">
        <title>Extensive microbial diversity within the chicken gut microbiome revealed by metagenomics and culture.</title>
        <authorList>
            <person name="Gilroy R."/>
            <person name="Ravi A."/>
            <person name="Getino M."/>
            <person name="Pursley I."/>
            <person name="Horton D.L."/>
            <person name="Alikhan N.F."/>
            <person name="Baker D."/>
            <person name="Gharbi K."/>
            <person name="Hall N."/>
            <person name="Watson M."/>
            <person name="Adriaenssens E.M."/>
            <person name="Foster-Nyarko E."/>
            <person name="Jarju S."/>
            <person name="Secka A."/>
            <person name="Antonio M."/>
            <person name="Oren A."/>
            <person name="Chaudhuri R.R."/>
            <person name="La Ragione R."/>
            <person name="Hildebrand F."/>
            <person name="Pallen M.J."/>
        </authorList>
    </citation>
    <scope>NUCLEOTIDE SEQUENCE</scope>
    <source>
        <strain evidence="8">B3-4054</strain>
    </source>
</reference>
<dbReference type="GO" id="GO:0009423">
    <property type="term" value="P:chorismate biosynthetic process"/>
    <property type="evidence" value="ECO:0007669"/>
    <property type="project" value="UniProtKB-UniRule"/>
</dbReference>
<sequence length="189" mass="20370">MRTEKVIVLIGLKHCGKSAVGKILARRLGFSFVDTDALIETQTGQTARALFLAGGAERMAEAEAEACAEALRGNTGAAGLVIATGGAFCENPAAVGTLRGEGIFCFLTADFAVLYRRICKSAEEEGEMPAFLRGENPEARFRELYETRGEKYRKIADITVRSTEETDPEQTAEAVLCKLRTEGYLPAGI</sequence>
<keyword evidence="6 7" id="KW-0057">Aromatic amino acid biosynthesis</keyword>
<feature type="binding site" evidence="7">
    <location>
        <position position="18"/>
    </location>
    <ligand>
        <name>Mg(2+)</name>
        <dbReference type="ChEBI" id="CHEBI:18420"/>
    </ligand>
</feature>
<reference evidence="8" key="1">
    <citation type="submission" date="2020-10" db="EMBL/GenBank/DDBJ databases">
        <authorList>
            <person name="Gilroy R."/>
        </authorList>
    </citation>
    <scope>NUCLEOTIDE SEQUENCE</scope>
    <source>
        <strain evidence="8">B3-4054</strain>
    </source>
</reference>
<evidence type="ECO:0000256" key="2">
    <source>
        <dbReference type="ARBA" id="ARBA00022679"/>
    </source>
</evidence>
<comment type="function">
    <text evidence="7">Catalyzes the specific phosphorylation of the 3-hydroxyl group of shikimic acid using ATP as a cosubstrate.</text>
</comment>
<dbReference type="Pfam" id="PF01202">
    <property type="entry name" value="SKI"/>
    <property type="match status" value="1"/>
</dbReference>
<evidence type="ECO:0000256" key="3">
    <source>
        <dbReference type="ARBA" id="ARBA00022741"/>
    </source>
</evidence>
<dbReference type="GO" id="GO:0005524">
    <property type="term" value="F:ATP binding"/>
    <property type="evidence" value="ECO:0007669"/>
    <property type="project" value="UniProtKB-UniRule"/>
</dbReference>
<dbReference type="Gene3D" id="3.40.50.300">
    <property type="entry name" value="P-loop containing nucleotide triphosphate hydrolases"/>
    <property type="match status" value="1"/>
</dbReference>